<dbReference type="PROSITE" id="PS51620">
    <property type="entry name" value="SAM_TRM61"/>
    <property type="match status" value="1"/>
</dbReference>
<dbReference type="GO" id="GO:0031515">
    <property type="term" value="C:tRNA (m1A) methyltransferase complex"/>
    <property type="evidence" value="ECO:0007669"/>
    <property type="project" value="InterPro"/>
</dbReference>
<organism evidence="10 11">
    <name type="scientific">Xiphophorus couchianus</name>
    <name type="common">Monterrey platyfish</name>
    <dbReference type="NCBI Taxonomy" id="32473"/>
    <lineage>
        <taxon>Eukaryota</taxon>
        <taxon>Metazoa</taxon>
        <taxon>Chordata</taxon>
        <taxon>Craniata</taxon>
        <taxon>Vertebrata</taxon>
        <taxon>Euteleostomi</taxon>
        <taxon>Actinopterygii</taxon>
        <taxon>Neopterygii</taxon>
        <taxon>Teleostei</taxon>
        <taxon>Neoteleostei</taxon>
        <taxon>Acanthomorphata</taxon>
        <taxon>Ovalentaria</taxon>
        <taxon>Atherinomorphae</taxon>
        <taxon>Cyprinodontiformes</taxon>
        <taxon>Poeciliidae</taxon>
        <taxon>Poeciliinae</taxon>
        <taxon>Xiphophorus</taxon>
    </lineage>
</organism>
<feature type="compositionally biased region" description="Basic and acidic residues" evidence="7">
    <location>
        <begin position="446"/>
        <end position="455"/>
    </location>
</feature>
<dbReference type="STRING" id="32473.ENSXCOP00000014836"/>
<feature type="region of interest" description="Disordered" evidence="7">
    <location>
        <begin position="105"/>
        <end position="133"/>
    </location>
</feature>
<protein>
    <recommendedName>
        <fullName evidence="1">tRNA (adenine(58)-N(1))-methyltransferase</fullName>
        <ecNumber evidence="1">2.1.1.220</ecNumber>
    </recommendedName>
</protein>
<evidence type="ECO:0000256" key="6">
    <source>
        <dbReference type="ARBA" id="ARBA00048481"/>
    </source>
</evidence>
<dbReference type="InterPro" id="IPR054151">
    <property type="entry name" value="TR61B_FKBP-like"/>
</dbReference>
<dbReference type="InterPro" id="IPR049470">
    <property type="entry name" value="TRM61_C"/>
</dbReference>
<dbReference type="GO" id="GO:0160107">
    <property type="term" value="F:tRNA (adenine(58)-N1)-methyltransferase activity"/>
    <property type="evidence" value="ECO:0007669"/>
    <property type="project" value="UniProtKB-EC"/>
</dbReference>
<dbReference type="Gene3D" id="3.10.330.20">
    <property type="match status" value="1"/>
</dbReference>
<reference evidence="10" key="1">
    <citation type="submission" date="2025-08" db="UniProtKB">
        <authorList>
            <consortium name="Ensembl"/>
        </authorList>
    </citation>
    <scope>IDENTIFICATION</scope>
</reference>
<dbReference type="GO" id="GO:0005739">
    <property type="term" value="C:mitochondrion"/>
    <property type="evidence" value="ECO:0007669"/>
    <property type="project" value="TreeGrafter"/>
</dbReference>
<keyword evidence="4" id="KW-0949">S-adenosyl-L-methionine</keyword>
<keyword evidence="11" id="KW-1185">Reference proteome</keyword>
<evidence type="ECO:0000256" key="2">
    <source>
        <dbReference type="ARBA" id="ARBA00022603"/>
    </source>
</evidence>
<evidence type="ECO:0000256" key="1">
    <source>
        <dbReference type="ARBA" id="ARBA00012796"/>
    </source>
</evidence>
<feature type="region of interest" description="Disordered" evidence="7">
    <location>
        <begin position="51"/>
        <end position="70"/>
    </location>
</feature>
<evidence type="ECO:0000259" key="8">
    <source>
        <dbReference type="Pfam" id="PF08704"/>
    </source>
</evidence>
<dbReference type="AlphaFoldDB" id="A0A3B5LZQ6"/>
<feature type="region of interest" description="Disordered" evidence="7">
    <location>
        <begin position="413"/>
        <end position="455"/>
    </location>
</feature>
<evidence type="ECO:0000259" key="9">
    <source>
        <dbReference type="Pfam" id="PF21985"/>
    </source>
</evidence>
<evidence type="ECO:0000256" key="4">
    <source>
        <dbReference type="ARBA" id="ARBA00022691"/>
    </source>
</evidence>
<dbReference type="SUPFAM" id="SSF53335">
    <property type="entry name" value="S-adenosyl-L-methionine-dependent methyltransferases"/>
    <property type="match status" value="1"/>
</dbReference>
<evidence type="ECO:0000256" key="3">
    <source>
        <dbReference type="ARBA" id="ARBA00022679"/>
    </source>
</evidence>
<keyword evidence="2" id="KW-0489">Methyltransferase</keyword>
<dbReference type="GO" id="GO:0030488">
    <property type="term" value="P:tRNA methylation"/>
    <property type="evidence" value="ECO:0007669"/>
    <property type="project" value="InterPro"/>
</dbReference>
<dbReference type="GeneTree" id="ENSGT00940000154239"/>
<dbReference type="FunFam" id="3.10.330.20:FF:000003">
    <property type="entry name" value="tRNA (Adenine(58)-N(1))-methyltransferase, mitochondrial isoform X1"/>
    <property type="match status" value="1"/>
</dbReference>
<feature type="compositionally biased region" description="Basic and acidic residues" evidence="7">
    <location>
        <begin position="52"/>
        <end position="70"/>
    </location>
</feature>
<evidence type="ECO:0000256" key="5">
    <source>
        <dbReference type="ARBA" id="ARBA00022694"/>
    </source>
</evidence>
<feature type="domain" description="TR61B FKBP-like" evidence="9">
    <location>
        <begin position="164"/>
        <end position="217"/>
    </location>
</feature>
<name>A0A3B5LZQ6_9TELE</name>
<comment type="catalytic activity">
    <reaction evidence="6">
        <text>an adenosine in mRNA + S-adenosyl-L-methionine = an N(1)-methyladenosine in mRNA + S-adenosyl-L-homocysteine + H(+)</text>
        <dbReference type="Rhea" id="RHEA:55392"/>
        <dbReference type="Rhea" id="RHEA-COMP:12414"/>
        <dbReference type="Rhea" id="RHEA-COMP:12415"/>
        <dbReference type="ChEBI" id="CHEBI:15378"/>
        <dbReference type="ChEBI" id="CHEBI:57856"/>
        <dbReference type="ChEBI" id="CHEBI:59789"/>
        <dbReference type="ChEBI" id="CHEBI:74411"/>
        <dbReference type="ChEBI" id="CHEBI:74491"/>
    </reaction>
</comment>
<dbReference type="Gene3D" id="3.40.50.150">
    <property type="entry name" value="Vaccinia Virus protein VP39"/>
    <property type="match status" value="1"/>
</dbReference>
<dbReference type="InterPro" id="IPR014816">
    <property type="entry name" value="tRNA_MeTrfase_Gcd14"/>
</dbReference>
<feature type="domain" description="tRNA (adenine(58)-N(1))-methyltransferase catalytic subunit TRM61 C-terminal" evidence="8">
    <location>
        <begin position="244"/>
        <end position="405"/>
    </location>
</feature>
<dbReference type="Pfam" id="PF08704">
    <property type="entry name" value="GCD14"/>
    <property type="match status" value="1"/>
</dbReference>
<evidence type="ECO:0000313" key="10">
    <source>
        <dbReference type="Ensembl" id="ENSXCOP00000014836.1"/>
    </source>
</evidence>
<dbReference type="PANTHER" id="PTHR12133">
    <property type="entry name" value="TRNA (ADENINE(58)-N(1))-METHYLTRANSFERASE"/>
    <property type="match status" value="1"/>
</dbReference>
<reference evidence="10" key="2">
    <citation type="submission" date="2025-09" db="UniProtKB">
        <authorList>
            <consortium name="Ensembl"/>
        </authorList>
    </citation>
    <scope>IDENTIFICATION</scope>
</reference>
<evidence type="ECO:0000256" key="7">
    <source>
        <dbReference type="SAM" id="MobiDB-lite"/>
    </source>
</evidence>
<dbReference type="Pfam" id="PF21985">
    <property type="entry name" value="TR61B_FKBP-like"/>
    <property type="match status" value="1"/>
</dbReference>
<proteinExistence type="predicted"/>
<accession>A0A3B5LZQ6</accession>
<dbReference type="InterPro" id="IPR029063">
    <property type="entry name" value="SAM-dependent_MTases_sf"/>
</dbReference>
<evidence type="ECO:0000313" key="11">
    <source>
        <dbReference type="Proteomes" id="UP000261380"/>
    </source>
</evidence>
<dbReference type="PANTHER" id="PTHR12133:SF1">
    <property type="entry name" value="TRNA (ADENINE(58)-N(1))-METHYLTRANSFERASE, MITOCHONDRIAL"/>
    <property type="match status" value="1"/>
</dbReference>
<dbReference type="Ensembl" id="ENSXCOT00000015022.1">
    <property type="protein sequence ID" value="ENSXCOP00000014836.1"/>
    <property type="gene ID" value="ENSXCOG00000011241.1"/>
</dbReference>
<dbReference type="Proteomes" id="UP000261380">
    <property type="component" value="Unplaced"/>
</dbReference>
<dbReference type="EC" id="2.1.1.220" evidence="1"/>
<dbReference type="SMR" id="A0A3B5LZQ6"/>
<keyword evidence="3" id="KW-0808">Transferase</keyword>
<sequence length="455" mass="51514">MTVHATQRCMYLHRLVTACKSIQTHSRNRDVFEKLVKSPCNRTFFTASVRSNENDGQSKDSLKLTPKQAEKQDLLFRRKRPLSPLERISSLLPQDVLSPEVMHLREQEQHEEDPQRCDPETVTDEEDLETHSGHEVGEEPKAAAFHHAEGHVYPNLLGESLLTFGELLIAEYRKKRRVEFRKMFQLQPRARLQSSWGIIKHDDIVGQPAGKFLKTGRDVPIFFRRASLEDYVLYMKRGPAIAYPKVANMLLMMDVTEGDCVLESGSGSGAMSLFLSRAVGSRGSVLSIEVREDHHRRSVKNYERWRTSWALRRGQKWPNNVEFLNADLSTASCFLLQVALDLIHPHLVLPTVLPHLHPGAVCVIYLANITQVIDLLEGLRCSALPVFCERIIEVPVRHWLVAPAMQKDGQYCTRKAPNLGEDTSSEEESSDGADGAFGNVPYVARPHPEQMSHTG</sequence>
<feature type="compositionally biased region" description="Basic and acidic residues" evidence="7">
    <location>
        <begin position="105"/>
        <end position="119"/>
    </location>
</feature>
<keyword evidence="5" id="KW-0819">tRNA processing</keyword>